<evidence type="ECO:0008006" key="3">
    <source>
        <dbReference type="Google" id="ProtNLM"/>
    </source>
</evidence>
<feature type="transmembrane region" description="Helical" evidence="1">
    <location>
        <begin position="232"/>
        <end position="253"/>
    </location>
</feature>
<keyword evidence="1" id="KW-0472">Membrane</keyword>
<dbReference type="Gene3D" id="2.60.40.10">
    <property type="entry name" value="Immunoglobulins"/>
    <property type="match status" value="2"/>
</dbReference>
<evidence type="ECO:0000256" key="1">
    <source>
        <dbReference type="SAM" id="Phobius"/>
    </source>
</evidence>
<protein>
    <recommendedName>
        <fullName evidence="3">Fibronectin type-III domain-containing protein</fullName>
    </recommendedName>
</protein>
<feature type="non-terminal residue" evidence="2">
    <location>
        <position position="1"/>
    </location>
</feature>
<reference evidence="2" key="1">
    <citation type="journal article" date="2014" name="Front. Microbiol.">
        <title>High frequency of phylogenetically diverse reductive dehalogenase-homologous genes in deep subseafloor sedimentary metagenomes.</title>
        <authorList>
            <person name="Kawai M."/>
            <person name="Futagami T."/>
            <person name="Toyoda A."/>
            <person name="Takaki Y."/>
            <person name="Nishi S."/>
            <person name="Hori S."/>
            <person name="Arai W."/>
            <person name="Tsubouchi T."/>
            <person name="Morono Y."/>
            <person name="Uchiyama I."/>
            <person name="Ito T."/>
            <person name="Fujiyama A."/>
            <person name="Inagaki F."/>
            <person name="Takami H."/>
        </authorList>
    </citation>
    <scope>NUCLEOTIDE SEQUENCE</scope>
    <source>
        <strain evidence="2">Expedition CK06-06</strain>
    </source>
</reference>
<accession>X1D5E2</accession>
<name>X1D5E2_9ZZZZ</name>
<keyword evidence="1" id="KW-0812">Transmembrane</keyword>
<sequence>GNKPHSVFAEDANNDGSIDIITANYNDNTVSILLGNNFQLNTPSLDMISPNPDINGDINLNWSDISGINNYLVYRSEKYIFSTIGLIPIAVVNESNYHDIIYINDQYYYVIVAINSTAISSISNCESVVVSIPLSTPILESILPEISHDGKVNLNWNDILGARTYYIFRSNTTITNQEEASLIAQSTNSNYTDINIVNGVYYYAIIAGDLSTNSSISNYVEVTVDVRSNIAISGYLFFNILLAFLVLVFSIIVKVKYSSKLKNFHT</sequence>
<proteinExistence type="predicted"/>
<dbReference type="EMBL" id="BART01025666">
    <property type="protein sequence ID" value="GAH03470.1"/>
    <property type="molecule type" value="Genomic_DNA"/>
</dbReference>
<evidence type="ECO:0000313" key="2">
    <source>
        <dbReference type="EMBL" id="GAH03470.1"/>
    </source>
</evidence>
<dbReference type="AlphaFoldDB" id="X1D5E2"/>
<keyword evidence="1" id="KW-1133">Transmembrane helix</keyword>
<dbReference type="InterPro" id="IPR013783">
    <property type="entry name" value="Ig-like_fold"/>
</dbReference>
<gene>
    <name evidence="2" type="ORF">S01H4_46017</name>
</gene>
<organism evidence="2">
    <name type="scientific">marine sediment metagenome</name>
    <dbReference type="NCBI Taxonomy" id="412755"/>
    <lineage>
        <taxon>unclassified sequences</taxon>
        <taxon>metagenomes</taxon>
        <taxon>ecological metagenomes</taxon>
    </lineage>
</organism>
<comment type="caution">
    <text evidence="2">The sequence shown here is derived from an EMBL/GenBank/DDBJ whole genome shotgun (WGS) entry which is preliminary data.</text>
</comment>